<dbReference type="Pfam" id="PF18431">
    <property type="entry name" value="RNAse_A_bac"/>
    <property type="match status" value="1"/>
</dbReference>
<comment type="caution">
    <text evidence="2">The sequence shown here is derived from an EMBL/GenBank/DDBJ whole genome shotgun (WGS) entry which is preliminary data.</text>
</comment>
<dbReference type="RefSeq" id="WP_380134461.1">
    <property type="nucleotide sequence ID" value="NZ_JBHLUI010000002.1"/>
</dbReference>
<dbReference type="InterPro" id="IPR041436">
    <property type="entry name" value="RNAse_A_bac"/>
</dbReference>
<dbReference type="EMBL" id="JBHMDM010000002">
    <property type="protein sequence ID" value="MFB9376052.1"/>
    <property type="molecule type" value="Genomic_DNA"/>
</dbReference>
<accession>A0ABV5LPN7</accession>
<proteinExistence type="predicted"/>
<sequence>MITWTGTAALAGVDPAAAEALADALLAAALAVDRAVGGAAGDPGLPGAVVGPTTAAAWRGPAAAAFADRRADLDDDVGWLVPALASAAGAVREYAACLAVARVRVRQAAAAAEAADREAATGPLGAAPLRWAEADRWRASVQAAVDDVAAAGDRLATTLFALLDPRPVRPRRVAEQVLDLGTAMTDEAAGSLYLLAGWSWDGSGWRTTVAATPDLLREQARHPVRSVQEGLQVEAFGEGRYGTGLGAILGTAWLRRLPALSHEVPGQTLAEMRLGVRLDRHEGPGLGHTLARHVVSDEFLRARILARDDVRGRALRESSSWTDRPTAEAHLTRAIGANAADLRRLMADERIARITLGEPVGPDAGRSWFLEGAELRSERSGSMVAVLRRGDSGWYLLTSFVQRRPPGPVLGGPVPDGPLLRAGS</sequence>
<keyword evidence="3" id="KW-1185">Reference proteome</keyword>
<evidence type="ECO:0000259" key="1">
    <source>
        <dbReference type="Pfam" id="PF18431"/>
    </source>
</evidence>
<evidence type="ECO:0000313" key="2">
    <source>
        <dbReference type="EMBL" id="MFB9376052.1"/>
    </source>
</evidence>
<organism evidence="2 3">
    <name type="scientific">Kineococcus gynurae</name>
    <dbReference type="NCBI Taxonomy" id="452979"/>
    <lineage>
        <taxon>Bacteria</taxon>
        <taxon>Bacillati</taxon>
        <taxon>Actinomycetota</taxon>
        <taxon>Actinomycetes</taxon>
        <taxon>Kineosporiales</taxon>
        <taxon>Kineosporiaceae</taxon>
        <taxon>Kineococcus</taxon>
    </lineage>
</organism>
<evidence type="ECO:0000313" key="3">
    <source>
        <dbReference type="Proteomes" id="UP001589748"/>
    </source>
</evidence>
<protein>
    <submittedName>
        <fullName evidence="2">RNase A-like domain-containing protein</fullName>
    </submittedName>
</protein>
<feature type="domain" description="Bacterial CdiA-CT RNAse A" evidence="1">
    <location>
        <begin position="287"/>
        <end position="400"/>
    </location>
</feature>
<name>A0ABV5LPN7_9ACTN</name>
<dbReference type="Proteomes" id="UP001589748">
    <property type="component" value="Unassembled WGS sequence"/>
</dbReference>
<gene>
    <name evidence="2" type="ORF">ACFFVI_03630</name>
</gene>
<reference evidence="2 3" key="1">
    <citation type="submission" date="2024-09" db="EMBL/GenBank/DDBJ databases">
        <authorList>
            <person name="Sun Q."/>
            <person name="Mori K."/>
        </authorList>
    </citation>
    <scope>NUCLEOTIDE SEQUENCE [LARGE SCALE GENOMIC DNA]</scope>
    <source>
        <strain evidence="2 3">TISTR 1856</strain>
    </source>
</reference>